<evidence type="ECO:0000259" key="3">
    <source>
        <dbReference type="Pfam" id="PF08239"/>
    </source>
</evidence>
<dbReference type="HOGENOM" id="CLU_789147_0_0_0"/>
<keyword evidence="5" id="KW-1185">Reference proteome</keyword>
<dbReference type="Pfam" id="PF04471">
    <property type="entry name" value="Mrr_cat"/>
    <property type="match status" value="1"/>
</dbReference>
<keyword evidence="1" id="KW-1133">Transmembrane helix</keyword>
<keyword evidence="4" id="KW-0378">Hydrolase</keyword>
<protein>
    <submittedName>
        <fullName evidence="4">Restriction endonuclease</fullName>
    </submittedName>
</protein>
<accession>A7NGL4</accession>
<dbReference type="GO" id="GO:0003677">
    <property type="term" value="F:DNA binding"/>
    <property type="evidence" value="ECO:0007669"/>
    <property type="project" value="InterPro"/>
</dbReference>
<dbReference type="GO" id="GO:0009307">
    <property type="term" value="P:DNA restriction-modification system"/>
    <property type="evidence" value="ECO:0007669"/>
    <property type="project" value="InterPro"/>
</dbReference>
<gene>
    <name evidence="4" type="ordered locus">Rcas_0474</name>
</gene>
<dbReference type="KEGG" id="rca:Rcas_0474"/>
<feature type="domain" description="SH3b" evidence="3">
    <location>
        <begin position="297"/>
        <end position="347"/>
    </location>
</feature>
<dbReference type="InterPro" id="IPR011856">
    <property type="entry name" value="tRNA_endonuc-like_dom_sf"/>
</dbReference>
<dbReference type="PANTHER" id="PTHR30015">
    <property type="entry name" value="MRR RESTRICTION SYSTEM PROTEIN"/>
    <property type="match status" value="1"/>
</dbReference>
<keyword evidence="1" id="KW-0812">Transmembrane</keyword>
<dbReference type="InterPro" id="IPR011335">
    <property type="entry name" value="Restrct_endonuc-II-like"/>
</dbReference>
<dbReference type="EMBL" id="CP000804">
    <property type="protein sequence ID" value="ABU56604.1"/>
    <property type="molecule type" value="Genomic_DNA"/>
</dbReference>
<dbReference type="InterPro" id="IPR052906">
    <property type="entry name" value="Type_IV_Methyl-Rstrct_Enzyme"/>
</dbReference>
<keyword evidence="4" id="KW-0255">Endonuclease</keyword>
<dbReference type="SUPFAM" id="SSF52980">
    <property type="entry name" value="Restriction endonuclease-like"/>
    <property type="match status" value="1"/>
</dbReference>
<dbReference type="Proteomes" id="UP000000263">
    <property type="component" value="Chromosome"/>
</dbReference>
<dbReference type="AlphaFoldDB" id="A7NGL4"/>
<evidence type="ECO:0000256" key="1">
    <source>
        <dbReference type="SAM" id="Phobius"/>
    </source>
</evidence>
<organism evidence="4 5">
    <name type="scientific">Roseiflexus castenholzii (strain DSM 13941 / HLO8)</name>
    <dbReference type="NCBI Taxonomy" id="383372"/>
    <lineage>
        <taxon>Bacteria</taxon>
        <taxon>Bacillati</taxon>
        <taxon>Chloroflexota</taxon>
        <taxon>Chloroflexia</taxon>
        <taxon>Chloroflexales</taxon>
        <taxon>Roseiflexineae</taxon>
        <taxon>Roseiflexaceae</taxon>
        <taxon>Roseiflexus</taxon>
    </lineage>
</organism>
<name>A7NGL4_ROSCS</name>
<evidence type="ECO:0000259" key="2">
    <source>
        <dbReference type="Pfam" id="PF04471"/>
    </source>
</evidence>
<dbReference type="InterPro" id="IPR003646">
    <property type="entry name" value="SH3-like_bac-type"/>
</dbReference>
<dbReference type="CDD" id="cd00174">
    <property type="entry name" value="SH3"/>
    <property type="match status" value="1"/>
</dbReference>
<dbReference type="Gene3D" id="3.40.1350.10">
    <property type="match status" value="1"/>
</dbReference>
<dbReference type="Pfam" id="PF08239">
    <property type="entry name" value="SH3_3"/>
    <property type="match status" value="1"/>
</dbReference>
<feature type="transmembrane region" description="Helical" evidence="1">
    <location>
        <begin position="39"/>
        <end position="60"/>
    </location>
</feature>
<feature type="transmembrane region" description="Helical" evidence="1">
    <location>
        <begin position="12"/>
        <end position="33"/>
    </location>
</feature>
<keyword evidence="4" id="KW-0540">Nuclease</keyword>
<proteinExistence type="predicted"/>
<evidence type="ECO:0000313" key="5">
    <source>
        <dbReference type="Proteomes" id="UP000000263"/>
    </source>
</evidence>
<dbReference type="GO" id="GO:0015666">
    <property type="term" value="F:restriction endodeoxyribonuclease activity"/>
    <property type="evidence" value="ECO:0007669"/>
    <property type="project" value="TreeGrafter"/>
</dbReference>
<reference evidence="4 5" key="1">
    <citation type="submission" date="2007-08" db="EMBL/GenBank/DDBJ databases">
        <title>Complete sequence of Roseiflexus castenholzii DSM 13941.</title>
        <authorList>
            <consortium name="US DOE Joint Genome Institute"/>
            <person name="Copeland A."/>
            <person name="Lucas S."/>
            <person name="Lapidus A."/>
            <person name="Barry K."/>
            <person name="Glavina del Rio T."/>
            <person name="Dalin E."/>
            <person name="Tice H."/>
            <person name="Pitluck S."/>
            <person name="Thompson L.S."/>
            <person name="Brettin T."/>
            <person name="Bruce D."/>
            <person name="Detter J.C."/>
            <person name="Han C."/>
            <person name="Tapia R."/>
            <person name="Schmutz J."/>
            <person name="Larimer F."/>
            <person name="Land M."/>
            <person name="Hauser L."/>
            <person name="Kyrpides N."/>
            <person name="Mikhailova N."/>
            <person name="Bryant D.A."/>
            <person name="Hanada S."/>
            <person name="Tsukatani Y."/>
            <person name="Richardson P."/>
        </authorList>
    </citation>
    <scope>NUCLEOTIDE SEQUENCE [LARGE SCALE GENOMIC DNA]</scope>
    <source>
        <strain evidence="5">DSM 13941 / HLO8</strain>
    </source>
</reference>
<dbReference type="OrthoDB" id="149587at2"/>
<dbReference type="InterPro" id="IPR007560">
    <property type="entry name" value="Restrct_endonuc_IV_Mrr"/>
</dbReference>
<sequence length="364" mass="39683">MSRRRSRRSSDAGSAVSILLVAPVCAGFFWQSWTQLALAWQVAAVVLACSILFLLFLFFIDLFRALRQRALLQKALLALTPSEFEERVLLLLKDLGWTNLRLRGGSGDRGVDLEGEFQGQRYIVQCKRHTKAVPPSMVRDLAGALHIQRADRALLVTTSSFTRQGYEEACNQPIELWDGDILARKIKEADALRANPAHRRNAWRGRVAVLATFAVANASCVLFAFVSAGAPALTAPAARTSGAPSHTNVTNPTAIPVQTDIPPASPTAIPVQTDIPPASPAPTPTERPVLTTTVFNGGNVRAAPNLRGAVLDQVHAGEIVELLGRSPDGNWFYIRNPRNQVGWTHRTLLNLDAGVDDRLDVLRP</sequence>
<dbReference type="STRING" id="383372.Rcas_0474"/>
<dbReference type="PANTHER" id="PTHR30015:SF6">
    <property type="entry name" value="SLL1429 PROTEIN"/>
    <property type="match status" value="1"/>
</dbReference>
<feature type="domain" description="Restriction endonuclease type IV Mrr" evidence="2">
    <location>
        <begin position="77"/>
        <end position="184"/>
    </location>
</feature>
<feature type="transmembrane region" description="Helical" evidence="1">
    <location>
        <begin position="207"/>
        <end position="230"/>
    </location>
</feature>
<keyword evidence="1" id="KW-0472">Membrane</keyword>
<evidence type="ECO:0000313" key="4">
    <source>
        <dbReference type="EMBL" id="ABU56604.1"/>
    </source>
</evidence>
<dbReference type="Gene3D" id="2.30.30.40">
    <property type="entry name" value="SH3 Domains"/>
    <property type="match status" value="1"/>
</dbReference>
<dbReference type="eggNOG" id="COG1787">
    <property type="taxonomic scope" value="Bacteria"/>
</dbReference>